<dbReference type="OrthoDB" id="2371262at2"/>
<evidence type="ECO:0008006" key="3">
    <source>
        <dbReference type="Google" id="ProtNLM"/>
    </source>
</evidence>
<gene>
    <name evidence="1" type="ordered locus">Tph_c01880</name>
</gene>
<dbReference type="RefSeq" id="WP_015049356.1">
    <property type="nucleotide sequence ID" value="NC_018870.1"/>
</dbReference>
<organism evidence="1 2">
    <name type="scientific">Thermacetogenium phaeum (strain ATCC BAA-254 / DSM 26808 / PB)</name>
    <dbReference type="NCBI Taxonomy" id="1089553"/>
    <lineage>
        <taxon>Bacteria</taxon>
        <taxon>Bacillati</taxon>
        <taxon>Bacillota</taxon>
        <taxon>Clostridia</taxon>
        <taxon>Thermoanaerobacterales</taxon>
        <taxon>Thermoanaerobacteraceae</taxon>
        <taxon>Thermacetogenium</taxon>
    </lineage>
</organism>
<dbReference type="Proteomes" id="UP000000467">
    <property type="component" value="Chromosome"/>
</dbReference>
<accession>K4LBZ6</accession>
<dbReference type="AlphaFoldDB" id="K4LBZ6"/>
<dbReference type="InterPro" id="IPR019712">
    <property type="entry name" value="YtpB-like"/>
</dbReference>
<sequence length="361" mass="40747">MASDRHRRSSLAEEAKKIALLTRFVTRVFPGVERELGRWRRFLDRAGDEELRSQGLASIEKKKFHCLGGAVYALMEGAHRDTLRFIVAFQTISDYLDNLCDRTGCLEAAAFRRLHRAFTDALEPEGGTSGYYDLFPFKDDGGYLDALVAECRRVLRRLPSYPVVKDAALRLASLYCDLQTYKHTHAALREKYLEEWFAAHRDGCGDLDWWEFAAATGSTLGIFALVAAAGREGLDPAAAGEIAAGYFPWICGLHILLDYLIDQEEDRREGDLNFVFYYPDAERGVQRLSFFLRNALERASGLPDPLFHVTVVRGLPAFYLSDPKVRDQGLEEAAYRILEAGGEEALRLYRACCGLRRQGKI</sequence>
<name>K4LBZ6_THEPS</name>
<evidence type="ECO:0000313" key="2">
    <source>
        <dbReference type="Proteomes" id="UP000000467"/>
    </source>
</evidence>
<proteinExistence type="predicted"/>
<dbReference type="HOGENOM" id="CLU_042799_0_0_9"/>
<dbReference type="eggNOG" id="ENOG502Z812">
    <property type="taxonomic scope" value="Bacteria"/>
</dbReference>
<protein>
    <recommendedName>
        <fullName evidence="3">Tetraprenyl-beta-curcumene synthase</fullName>
    </recommendedName>
</protein>
<keyword evidence="2" id="KW-1185">Reference proteome</keyword>
<dbReference type="EMBL" id="CP003732">
    <property type="protein sequence ID" value="AFV10436.1"/>
    <property type="molecule type" value="Genomic_DNA"/>
</dbReference>
<evidence type="ECO:0000313" key="1">
    <source>
        <dbReference type="EMBL" id="AFV10436.1"/>
    </source>
</evidence>
<dbReference type="KEGG" id="tpz:Tph_c01880"/>
<reference evidence="1 2" key="1">
    <citation type="journal article" date="2012" name="BMC Genomics">
        <title>Genome-guided analysis of physiological and morphological traits of the fermentative acetate oxidizer Thermacetogenium phaeum.</title>
        <authorList>
            <person name="Oehler D."/>
            <person name="Poehlein A."/>
            <person name="Leimbach A."/>
            <person name="Muller N."/>
            <person name="Daniel R."/>
            <person name="Gottschalk G."/>
            <person name="Schink B."/>
        </authorList>
    </citation>
    <scope>NUCLEOTIDE SEQUENCE [LARGE SCALE GENOMIC DNA]</scope>
    <source>
        <strain evidence="2">ATCC BAA-254 / DSM 26808 / PB</strain>
    </source>
</reference>
<dbReference type="Pfam" id="PF10776">
    <property type="entry name" value="DUF2600"/>
    <property type="match status" value="1"/>
</dbReference>
<dbReference type="STRING" id="1089553.Tph_c01880"/>